<evidence type="ECO:0000256" key="1">
    <source>
        <dbReference type="SAM" id="MobiDB-lite"/>
    </source>
</evidence>
<name>A0A2B4SA11_STYPI</name>
<feature type="signal peptide" evidence="2">
    <location>
        <begin position="1"/>
        <end position="25"/>
    </location>
</feature>
<accession>A0A2B4SA11</accession>
<feature type="compositionally biased region" description="Basic and acidic residues" evidence="1">
    <location>
        <begin position="66"/>
        <end position="82"/>
    </location>
</feature>
<evidence type="ECO:0000313" key="3">
    <source>
        <dbReference type="EMBL" id="PFX25362.1"/>
    </source>
</evidence>
<evidence type="ECO:0000256" key="2">
    <source>
        <dbReference type="SAM" id="SignalP"/>
    </source>
</evidence>
<evidence type="ECO:0000313" key="4">
    <source>
        <dbReference type="Proteomes" id="UP000225706"/>
    </source>
</evidence>
<protein>
    <recommendedName>
        <fullName evidence="5">Secreted protein</fullName>
    </recommendedName>
</protein>
<proteinExistence type="predicted"/>
<comment type="caution">
    <text evidence="3">The sequence shown here is derived from an EMBL/GenBank/DDBJ whole genome shotgun (WGS) entry which is preliminary data.</text>
</comment>
<evidence type="ECO:0008006" key="5">
    <source>
        <dbReference type="Google" id="ProtNLM"/>
    </source>
</evidence>
<feature type="region of interest" description="Disordered" evidence="1">
    <location>
        <begin position="55"/>
        <end position="82"/>
    </location>
</feature>
<feature type="chain" id="PRO_5012247978" description="Secreted protein" evidence="2">
    <location>
        <begin position="26"/>
        <end position="82"/>
    </location>
</feature>
<sequence length="82" mass="9321">MKTSTSVSTLCFFIILCSSIQVSDAYVMSGNTGNVGKRFVEHNRNIQDIRSLAEKRCGSQQQARDMQAESKKLQERDFEFSH</sequence>
<keyword evidence="2" id="KW-0732">Signal</keyword>
<reference evidence="4" key="1">
    <citation type="journal article" date="2017" name="bioRxiv">
        <title>Comparative analysis of the genomes of Stylophora pistillata and Acropora digitifera provides evidence for extensive differences between species of corals.</title>
        <authorList>
            <person name="Voolstra C.R."/>
            <person name="Li Y."/>
            <person name="Liew Y.J."/>
            <person name="Baumgarten S."/>
            <person name="Zoccola D."/>
            <person name="Flot J.-F."/>
            <person name="Tambutte S."/>
            <person name="Allemand D."/>
            <person name="Aranda M."/>
        </authorList>
    </citation>
    <scope>NUCLEOTIDE SEQUENCE [LARGE SCALE GENOMIC DNA]</scope>
</reference>
<organism evidence="3 4">
    <name type="scientific">Stylophora pistillata</name>
    <name type="common">Smooth cauliflower coral</name>
    <dbReference type="NCBI Taxonomy" id="50429"/>
    <lineage>
        <taxon>Eukaryota</taxon>
        <taxon>Metazoa</taxon>
        <taxon>Cnidaria</taxon>
        <taxon>Anthozoa</taxon>
        <taxon>Hexacorallia</taxon>
        <taxon>Scleractinia</taxon>
        <taxon>Astrocoeniina</taxon>
        <taxon>Pocilloporidae</taxon>
        <taxon>Stylophora</taxon>
    </lineage>
</organism>
<dbReference type="EMBL" id="LSMT01000153">
    <property type="protein sequence ID" value="PFX25362.1"/>
    <property type="molecule type" value="Genomic_DNA"/>
</dbReference>
<gene>
    <name evidence="3" type="ORF">AWC38_SpisGene10037</name>
</gene>
<dbReference type="Proteomes" id="UP000225706">
    <property type="component" value="Unassembled WGS sequence"/>
</dbReference>
<keyword evidence="4" id="KW-1185">Reference proteome</keyword>
<dbReference type="AlphaFoldDB" id="A0A2B4SA11"/>